<evidence type="ECO:0000313" key="7">
    <source>
        <dbReference type="EMBL" id="CAK62517.1"/>
    </source>
</evidence>
<protein>
    <recommendedName>
        <fullName evidence="6">C3H1-type domain-containing protein</fullName>
    </recommendedName>
</protein>
<dbReference type="AlphaFoldDB" id="A0BVF0"/>
<feature type="domain" description="C3H1-type" evidence="6">
    <location>
        <begin position="65"/>
        <end position="93"/>
    </location>
</feature>
<dbReference type="GO" id="GO:0051252">
    <property type="term" value="P:regulation of RNA metabolic process"/>
    <property type="evidence" value="ECO:0007669"/>
    <property type="project" value="UniProtKB-ARBA"/>
</dbReference>
<dbReference type="FunFam" id="4.10.1000.10:FF:000018">
    <property type="entry name" value="Zinc finger protein"/>
    <property type="match status" value="1"/>
</dbReference>
<dbReference type="PANTHER" id="PTHR12547">
    <property type="entry name" value="CCCH ZINC FINGER/TIS11-RELATED"/>
    <property type="match status" value="1"/>
</dbReference>
<dbReference type="FunFam" id="4.10.1000.10:FF:000003">
    <property type="entry name" value="Zinc finger CCCH domain-containing protein"/>
    <property type="match status" value="1"/>
</dbReference>
<feature type="zinc finger region" description="C3H1-type" evidence="5">
    <location>
        <begin position="104"/>
        <end position="132"/>
    </location>
</feature>
<dbReference type="GeneID" id="5015699"/>
<dbReference type="InterPro" id="IPR000571">
    <property type="entry name" value="Znf_CCCH"/>
</dbReference>
<dbReference type="GO" id="GO:0010468">
    <property type="term" value="P:regulation of gene expression"/>
    <property type="evidence" value="ECO:0007669"/>
    <property type="project" value="UniProtKB-ARBA"/>
</dbReference>
<dbReference type="HOGENOM" id="CLU_112240_0_0_1"/>
<keyword evidence="4 5" id="KW-0862">Zinc</keyword>
<accession>A0BVF0</accession>
<dbReference type="InterPro" id="IPR045877">
    <property type="entry name" value="ZFP36-like"/>
</dbReference>
<sequence length="223" mass="26527">MNIAYLSWRNQHEFSISDTDISDNEENTFEIEQNNSLKYLNVKPSKKHFITIQEKKQYIEEYTKKKKTELCKNFVQTGRCKYGYECSFAHGDSELQPKTHLHSKYKTKPCKRFFQQGYCPYGIRCQYIHDELINKTEFDGFLQNSYKELGVKAPISSKQLKPDLRNDIQRFIIAMNNKNIDLELFIYNKPRLCFFKQITDPQYNFLSDDSLKKLVVQGKNCDY</sequence>
<dbReference type="KEGG" id="ptm:GSPATT00005763001"/>
<evidence type="ECO:0000256" key="2">
    <source>
        <dbReference type="ARBA" id="ARBA00022737"/>
    </source>
</evidence>
<dbReference type="RefSeq" id="XP_001429915.1">
    <property type="nucleotide sequence ID" value="XM_001429878.2"/>
</dbReference>
<dbReference type="Gene3D" id="4.10.1000.10">
    <property type="entry name" value="Zinc finger, CCCH-type"/>
    <property type="match status" value="1"/>
</dbReference>
<feature type="domain" description="C3H1-type" evidence="6">
    <location>
        <begin position="104"/>
        <end position="132"/>
    </location>
</feature>
<dbReference type="PROSITE" id="PS50103">
    <property type="entry name" value="ZF_C3H1"/>
    <property type="match status" value="2"/>
</dbReference>
<dbReference type="EMBL" id="CT868019">
    <property type="protein sequence ID" value="CAK62517.1"/>
    <property type="molecule type" value="Genomic_DNA"/>
</dbReference>
<dbReference type="Gene3D" id="6.10.250.3220">
    <property type="match status" value="1"/>
</dbReference>
<dbReference type="InParanoid" id="A0BVF0"/>
<feature type="zinc finger region" description="C3H1-type" evidence="5">
    <location>
        <begin position="65"/>
        <end position="93"/>
    </location>
</feature>
<name>A0BVF0_PARTE</name>
<dbReference type="STRING" id="5888.A0BVF0"/>
<dbReference type="eggNOG" id="KOG1677">
    <property type="taxonomic scope" value="Eukaryota"/>
</dbReference>
<dbReference type="GO" id="GO:0003729">
    <property type="term" value="F:mRNA binding"/>
    <property type="evidence" value="ECO:0007669"/>
    <property type="project" value="InterPro"/>
</dbReference>
<evidence type="ECO:0000259" key="6">
    <source>
        <dbReference type="PROSITE" id="PS50103"/>
    </source>
</evidence>
<evidence type="ECO:0000256" key="3">
    <source>
        <dbReference type="ARBA" id="ARBA00022771"/>
    </source>
</evidence>
<dbReference type="InterPro" id="IPR036855">
    <property type="entry name" value="Znf_CCCH_sf"/>
</dbReference>
<dbReference type="SUPFAM" id="SSF90229">
    <property type="entry name" value="CCCH zinc finger"/>
    <property type="match status" value="2"/>
</dbReference>
<dbReference type="OMA" id="NQHEFSI"/>
<keyword evidence="1 5" id="KW-0479">Metal-binding</keyword>
<keyword evidence="2" id="KW-0677">Repeat</keyword>
<reference evidence="7 8" key="1">
    <citation type="journal article" date="2006" name="Nature">
        <title>Global trends of whole-genome duplications revealed by the ciliate Paramecium tetraurelia.</title>
        <authorList>
            <consortium name="Genoscope"/>
            <person name="Aury J.-M."/>
            <person name="Jaillon O."/>
            <person name="Duret L."/>
            <person name="Noel B."/>
            <person name="Jubin C."/>
            <person name="Porcel B.M."/>
            <person name="Segurens B."/>
            <person name="Daubin V."/>
            <person name="Anthouard V."/>
            <person name="Aiach N."/>
            <person name="Arnaiz O."/>
            <person name="Billaut A."/>
            <person name="Beisson J."/>
            <person name="Blanc I."/>
            <person name="Bouhouche K."/>
            <person name="Camara F."/>
            <person name="Duharcourt S."/>
            <person name="Guigo R."/>
            <person name="Gogendeau D."/>
            <person name="Katinka M."/>
            <person name="Keller A.-M."/>
            <person name="Kissmehl R."/>
            <person name="Klotz C."/>
            <person name="Koll F."/>
            <person name="Le Moue A."/>
            <person name="Lepere C."/>
            <person name="Malinsky S."/>
            <person name="Nowacki M."/>
            <person name="Nowak J.K."/>
            <person name="Plattner H."/>
            <person name="Poulain J."/>
            <person name="Ruiz F."/>
            <person name="Serrano V."/>
            <person name="Zagulski M."/>
            <person name="Dessen P."/>
            <person name="Betermier M."/>
            <person name="Weissenbach J."/>
            <person name="Scarpelli C."/>
            <person name="Schachter V."/>
            <person name="Sperling L."/>
            <person name="Meyer E."/>
            <person name="Cohen J."/>
            <person name="Wincker P."/>
        </authorList>
    </citation>
    <scope>NUCLEOTIDE SEQUENCE [LARGE SCALE GENOMIC DNA]</scope>
    <source>
        <strain evidence="7 8">Stock d4-2</strain>
    </source>
</reference>
<dbReference type="Proteomes" id="UP000000600">
    <property type="component" value="Unassembled WGS sequence"/>
</dbReference>
<dbReference type="PANTHER" id="PTHR12547:SF18">
    <property type="entry name" value="PROTEIN TIS11"/>
    <property type="match status" value="1"/>
</dbReference>
<evidence type="ECO:0000256" key="5">
    <source>
        <dbReference type="PROSITE-ProRule" id="PRU00723"/>
    </source>
</evidence>
<organism evidence="7 8">
    <name type="scientific">Paramecium tetraurelia</name>
    <dbReference type="NCBI Taxonomy" id="5888"/>
    <lineage>
        <taxon>Eukaryota</taxon>
        <taxon>Sar</taxon>
        <taxon>Alveolata</taxon>
        <taxon>Ciliophora</taxon>
        <taxon>Intramacronucleata</taxon>
        <taxon>Oligohymenophorea</taxon>
        <taxon>Peniculida</taxon>
        <taxon>Parameciidae</taxon>
        <taxon>Paramecium</taxon>
    </lineage>
</organism>
<evidence type="ECO:0000256" key="1">
    <source>
        <dbReference type="ARBA" id="ARBA00022723"/>
    </source>
</evidence>
<dbReference type="Pfam" id="PF00642">
    <property type="entry name" value="zf-CCCH"/>
    <property type="match status" value="2"/>
</dbReference>
<dbReference type="OrthoDB" id="293532at2759"/>
<evidence type="ECO:0000313" key="8">
    <source>
        <dbReference type="Proteomes" id="UP000000600"/>
    </source>
</evidence>
<proteinExistence type="predicted"/>
<keyword evidence="3 5" id="KW-0863">Zinc-finger</keyword>
<evidence type="ECO:0000256" key="4">
    <source>
        <dbReference type="ARBA" id="ARBA00022833"/>
    </source>
</evidence>
<gene>
    <name evidence="7" type="ORF">GSPATT00005763001</name>
</gene>
<dbReference type="GO" id="GO:0008270">
    <property type="term" value="F:zinc ion binding"/>
    <property type="evidence" value="ECO:0007669"/>
    <property type="project" value="UniProtKB-KW"/>
</dbReference>
<keyword evidence="8" id="KW-1185">Reference proteome</keyword>
<dbReference type="SMART" id="SM00356">
    <property type="entry name" value="ZnF_C3H1"/>
    <property type="match status" value="2"/>
</dbReference>